<proteinExistence type="predicted"/>
<dbReference type="Gene3D" id="3.10.350.10">
    <property type="entry name" value="LysM domain"/>
    <property type="match status" value="1"/>
</dbReference>
<dbReference type="OrthoDB" id="274778at2759"/>
<sequence length="816" mass="92638">MRRTASRQYYWSRYRLPAAPPKMDGPAPVAAPQNMNSTDTNEYIDPIDDKFPRSIRGDMTRPDVPTEQYVDSWYICDSMTHHRGDFRPWSSTAPANAFRFRPFNEFDAKGREYVAKLRSYDNYDAQKSVGKGQGGFPFREPYLTAMNPENATTPSPTLSTTLNRAIRASHMHQKELSPLEEQRDVGRVETVYPGAGKLAVDSSRFPYNWKTEDFYEYEVAKARLKRFVIENQDGADVNSSEVTYKLVLEGLWDHHVQKLADDVAMFLKDVGRQIVEERLVSIRKQIEELRSGHSSIDPELLAAFNSHTIGPFGTSDEYSREEVAAFLQKELTLLEEQCVKLINRCNVPVPGAMNLYDPQTSWPFVETLEPWVRMAEYWTSSSDTSFTELEMSTAHAEFRRYFRVVVVKMPFQSSEFEKRMYDIRHWLHRQTSVEFQTIYKRNHVHDSAKFPTEHDPLHATTHEHHRMFSFALDWNSAPSHFSSTATVQPGETWDSIAVRLGTSVEQLQRVNPDCEALQVGLTLVVPASSTRRTTGSRGSTEQLLPLTDINGVRRLSNWADAAAALGCTVEELQQANGAAVTVYDGEGNCFHSTTAQLVIPENAVEHDGAFEFAKAEEIFESDSWESIAARLGCTVVDLKSSNSGVETLVTGGVVNVPLSAKNPRRLFNPLLRPSASIDEVIPRTIGEQASVPDIDRLPKNAGEFPHEYHTPSSKFPMTPKMEDFVADDWLSYTARFLDKELSTSASAEPMFTVNRLWPMLQVPGKVDATPFEEDQTWMSHHIPVHQMEFHHHEKENQDLPFANHEQFAKSIEWTAP</sequence>
<dbReference type="Pfam" id="PF01476">
    <property type="entry name" value="LysM"/>
    <property type="match status" value="1"/>
</dbReference>
<dbReference type="AlphaFoldDB" id="A0A0S4JL67"/>
<dbReference type="SUPFAM" id="SSF54106">
    <property type="entry name" value="LysM domain"/>
    <property type="match status" value="1"/>
</dbReference>
<feature type="region of interest" description="Disordered" evidence="1">
    <location>
        <begin position="22"/>
        <end position="62"/>
    </location>
</feature>
<gene>
    <name evidence="3" type="ORF">BSAL_36290</name>
</gene>
<dbReference type="CDD" id="cd00118">
    <property type="entry name" value="LysM"/>
    <property type="match status" value="1"/>
</dbReference>
<name>A0A0S4JL67_BODSA</name>
<feature type="domain" description="LysM" evidence="2">
    <location>
        <begin position="622"/>
        <end position="657"/>
    </location>
</feature>
<reference evidence="4" key="1">
    <citation type="submission" date="2015-09" db="EMBL/GenBank/DDBJ databases">
        <authorList>
            <consortium name="Pathogen Informatics"/>
        </authorList>
    </citation>
    <scope>NUCLEOTIDE SEQUENCE [LARGE SCALE GENOMIC DNA]</scope>
    <source>
        <strain evidence="4">Lake Konstanz</strain>
    </source>
</reference>
<feature type="compositionally biased region" description="Basic and acidic residues" evidence="1">
    <location>
        <begin position="47"/>
        <end position="61"/>
    </location>
</feature>
<evidence type="ECO:0000259" key="2">
    <source>
        <dbReference type="SMART" id="SM00257"/>
    </source>
</evidence>
<evidence type="ECO:0000256" key="1">
    <source>
        <dbReference type="SAM" id="MobiDB-lite"/>
    </source>
</evidence>
<dbReference type="InterPro" id="IPR036779">
    <property type="entry name" value="LysM_dom_sf"/>
</dbReference>
<protein>
    <recommendedName>
        <fullName evidence="2">LysM domain-containing protein</fullName>
    </recommendedName>
</protein>
<dbReference type="EMBL" id="CYKH01002023">
    <property type="protein sequence ID" value="CUG92239.1"/>
    <property type="molecule type" value="Genomic_DNA"/>
</dbReference>
<dbReference type="PANTHER" id="PTHR33734:SF22">
    <property type="entry name" value="MEMBRANE-BOUND LYTIC MUREIN TRANSGLYCOSYLASE D"/>
    <property type="match status" value="1"/>
</dbReference>
<accession>A0A0S4JL67</accession>
<organism evidence="3 4">
    <name type="scientific">Bodo saltans</name>
    <name type="common">Flagellated protozoan</name>
    <dbReference type="NCBI Taxonomy" id="75058"/>
    <lineage>
        <taxon>Eukaryota</taxon>
        <taxon>Discoba</taxon>
        <taxon>Euglenozoa</taxon>
        <taxon>Kinetoplastea</taxon>
        <taxon>Metakinetoplastina</taxon>
        <taxon>Eubodonida</taxon>
        <taxon>Bodonidae</taxon>
        <taxon>Bodo</taxon>
    </lineage>
</organism>
<dbReference type="SMART" id="SM00257">
    <property type="entry name" value="LysM"/>
    <property type="match status" value="2"/>
</dbReference>
<feature type="domain" description="LysM" evidence="2">
    <location>
        <begin position="484"/>
        <end position="526"/>
    </location>
</feature>
<keyword evidence="4" id="KW-1185">Reference proteome</keyword>
<dbReference type="OMA" id="EMSTAHY"/>
<dbReference type="Proteomes" id="UP000051952">
    <property type="component" value="Unassembled WGS sequence"/>
</dbReference>
<dbReference type="InterPro" id="IPR018392">
    <property type="entry name" value="LysM"/>
</dbReference>
<dbReference type="PANTHER" id="PTHR33734">
    <property type="entry name" value="LYSM DOMAIN-CONTAINING GPI-ANCHORED PROTEIN 2"/>
    <property type="match status" value="1"/>
</dbReference>
<evidence type="ECO:0000313" key="3">
    <source>
        <dbReference type="EMBL" id="CUG92239.1"/>
    </source>
</evidence>
<evidence type="ECO:0000313" key="4">
    <source>
        <dbReference type="Proteomes" id="UP000051952"/>
    </source>
</evidence>
<dbReference type="VEuPathDB" id="TriTrypDB:BSAL_36290"/>